<evidence type="ECO:0000313" key="2">
    <source>
        <dbReference type="Proteomes" id="UP001066276"/>
    </source>
</evidence>
<protein>
    <submittedName>
        <fullName evidence="1">Uncharacterized protein</fullName>
    </submittedName>
</protein>
<dbReference type="AlphaFoldDB" id="A0AAV7MFH3"/>
<keyword evidence="2" id="KW-1185">Reference proteome</keyword>
<evidence type="ECO:0000313" key="1">
    <source>
        <dbReference type="EMBL" id="KAJ1101879.1"/>
    </source>
</evidence>
<gene>
    <name evidence="1" type="ORF">NDU88_006943</name>
</gene>
<organism evidence="1 2">
    <name type="scientific">Pleurodeles waltl</name>
    <name type="common">Iberian ribbed newt</name>
    <dbReference type="NCBI Taxonomy" id="8319"/>
    <lineage>
        <taxon>Eukaryota</taxon>
        <taxon>Metazoa</taxon>
        <taxon>Chordata</taxon>
        <taxon>Craniata</taxon>
        <taxon>Vertebrata</taxon>
        <taxon>Euteleostomi</taxon>
        <taxon>Amphibia</taxon>
        <taxon>Batrachia</taxon>
        <taxon>Caudata</taxon>
        <taxon>Salamandroidea</taxon>
        <taxon>Salamandridae</taxon>
        <taxon>Pleurodelinae</taxon>
        <taxon>Pleurodeles</taxon>
    </lineage>
</organism>
<dbReference type="Proteomes" id="UP001066276">
    <property type="component" value="Chromosome 10"/>
</dbReference>
<comment type="caution">
    <text evidence="1">The sequence shown here is derived from an EMBL/GenBank/DDBJ whole genome shotgun (WGS) entry which is preliminary data.</text>
</comment>
<accession>A0AAV7MFH3</accession>
<reference evidence="1" key="1">
    <citation type="journal article" date="2022" name="bioRxiv">
        <title>Sequencing and chromosome-scale assembly of the giantPleurodeles waltlgenome.</title>
        <authorList>
            <person name="Brown T."/>
            <person name="Elewa A."/>
            <person name="Iarovenko S."/>
            <person name="Subramanian E."/>
            <person name="Araus A.J."/>
            <person name="Petzold A."/>
            <person name="Susuki M."/>
            <person name="Suzuki K.-i.T."/>
            <person name="Hayashi T."/>
            <person name="Toyoda A."/>
            <person name="Oliveira C."/>
            <person name="Osipova E."/>
            <person name="Leigh N.D."/>
            <person name="Simon A."/>
            <person name="Yun M.H."/>
        </authorList>
    </citation>
    <scope>NUCLEOTIDE SEQUENCE</scope>
    <source>
        <strain evidence="1">20211129_DDA</strain>
        <tissue evidence="1">Liver</tissue>
    </source>
</reference>
<name>A0AAV7MFH3_PLEWA</name>
<proteinExistence type="predicted"/>
<dbReference type="EMBL" id="JANPWB010000014">
    <property type="protein sequence ID" value="KAJ1101879.1"/>
    <property type="molecule type" value="Genomic_DNA"/>
</dbReference>
<sequence>MVGSRSHDGVWTAKDDAIFNTERPGCQRRKAVPENGVKLRPRRGRFDISRNRNNGARFLYCTRALSLSVFLGQVWCTVSWAPFVRIAVK</sequence>